<dbReference type="RefSeq" id="WP_079417710.1">
    <property type="nucleotide sequence ID" value="NZ_MBTG01000034.1"/>
</dbReference>
<dbReference type="Proteomes" id="UP000190626">
    <property type="component" value="Unassembled WGS sequence"/>
</dbReference>
<reference evidence="7" key="1">
    <citation type="submission" date="2016-07" db="EMBL/GenBank/DDBJ databases">
        <authorList>
            <person name="Florea S."/>
            <person name="Webb J.S."/>
            <person name="Jaromczyk J."/>
            <person name="Schardl C.L."/>
        </authorList>
    </citation>
    <scope>NUCLEOTIDE SEQUENCE [LARGE SCALE GENOMIC DNA]</scope>
    <source>
        <strain evidence="7">CY1</strain>
    </source>
</reference>
<proteinExistence type="inferred from homology"/>
<dbReference type="PROSITE" id="PS00584">
    <property type="entry name" value="PFKB_KINASES_2"/>
    <property type="match status" value="1"/>
</dbReference>
<keyword evidence="3 4" id="KW-0418">Kinase</keyword>
<dbReference type="AlphaFoldDB" id="A0A1V4HC94"/>
<dbReference type="EMBL" id="MBTG01000034">
    <property type="protein sequence ID" value="OPH50526.1"/>
    <property type="molecule type" value="Genomic_DNA"/>
</dbReference>
<comment type="caution">
    <text evidence="6">The sequence shown here is derived from an EMBL/GenBank/DDBJ whole genome shotgun (WGS) entry which is preliminary data.</text>
</comment>
<keyword evidence="2 4" id="KW-0808">Transferase</keyword>
<keyword evidence="7" id="KW-1185">Reference proteome</keyword>
<sequence length="319" mass="34707">MLKRFDAVVIGDANIDLIVAGLNQIPQPGQEVFVDNMTMHIGGGAALFAISLAKLGLHVAFKGVLGNDGYGQYVREQFTQHGIDTILIETSQTSNTGITIAINPEKDRSFISYAGSNRELDISKLDLKEVAQGKHVHITGYRGRENHDAFIQAARKLKELGVTLSCDVGWDDSGEWFKGVFDLMGCFDVFLMNETEACHYTGLDNIDESLRFMANYCKHIVVKLGSQGAIAMKDGLQTFHSAYQVDAVDTTGAGDSFNAGYLFGYLSGQDVETCLKYGNACGGMSVSASGGSTGTPDFNRLNRFIRQFADQAKVRLEVI</sequence>
<dbReference type="InterPro" id="IPR002139">
    <property type="entry name" value="Ribo/fructo_kinase"/>
</dbReference>
<dbReference type="SUPFAM" id="SSF53613">
    <property type="entry name" value="Ribokinase-like"/>
    <property type="match status" value="1"/>
</dbReference>
<dbReference type="GO" id="GO:0016301">
    <property type="term" value="F:kinase activity"/>
    <property type="evidence" value="ECO:0007669"/>
    <property type="project" value="UniProtKB-KW"/>
</dbReference>
<protein>
    <submittedName>
        <fullName evidence="6">Carbohydrate kinase</fullName>
    </submittedName>
</protein>
<evidence type="ECO:0000259" key="5">
    <source>
        <dbReference type="Pfam" id="PF00294"/>
    </source>
</evidence>
<dbReference type="GO" id="GO:0006796">
    <property type="term" value="P:phosphate-containing compound metabolic process"/>
    <property type="evidence" value="ECO:0007669"/>
    <property type="project" value="UniProtKB-ARBA"/>
</dbReference>
<dbReference type="InterPro" id="IPR011611">
    <property type="entry name" value="PfkB_dom"/>
</dbReference>
<dbReference type="PANTHER" id="PTHR10584">
    <property type="entry name" value="SUGAR KINASE"/>
    <property type="match status" value="1"/>
</dbReference>
<gene>
    <name evidence="6" type="ORF">BC351_07675</name>
</gene>
<dbReference type="Gene3D" id="3.40.1190.20">
    <property type="match status" value="1"/>
</dbReference>
<dbReference type="InterPro" id="IPR029056">
    <property type="entry name" value="Ribokinase-like"/>
</dbReference>
<name>A0A1V4HC94_9BACL</name>
<dbReference type="STRING" id="1469647.BC351_07675"/>
<dbReference type="InterPro" id="IPR002173">
    <property type="entry name" value="Carboh/pur_kinase_PfkB_CS"/>
</dbReference>
<evidence type="ECO:0000256" key="2">
    <source>
        <dbReference type="ARBA" id="ARBA00022679"/>
    </source>
</evidence>
<evidence type="ECO:0000313" key="7">
    <source>
        <dbReference type="Proteomes" id="UP000190626"/>
    </source>
</evidence>
<comment type="similarity">
    <text evidence="1 4">Belongs to the carbohydrate kinase PfkB family.</text>
</comment>
<dbReference type="PANTHER" id="PTHR10584:SF166">
    <property type="entry name" value="RIBOKINASE"/>
    <property type="match status" value="1"/>
</dbReference>
<organism evidence="6 7">
    <name type="scientific">Paenibacillus ferrarius</name>
    <dbReference type="NCBI Taxonomy" id="1469647"/>
    <lineage>
        <taxon>Bacteria</taxon>
        <taxon>Bacillati</taxon>
        <taxon>Bacillota</taxon>
        <taxon>Bacilli</taxon>
        <taxon>Bacillales</taxon>
        <taxon>Paenibacillaceae</taxon>
        <taxon>Paenibacillus</taxon>
    </lineage>
</organism>
<evidence type="ECO:0000256" key="4">
    <source>
        <dbReference type="RuleBase" id="RU003704"/>
    </source>
</evidence>
<dbReference type="Pfam" id="PF00294">
    <property type="entry name" value="PfkB"/>
    <property type="match status" value="1"/>
</dbReference>
<evidence type="ECO:0000256" key="3">
    <source>
        <dbReference type="ARBA" id="ARBA00022777"/>
    </source>
</evidence>
<feature type="domain" description="Carbohydrate kinase PfkB" evidence="5">
    <location>
        <begin position="6"/>
        <end position="296"/>
    </location>
</feature>
<evidence type="ECO:0000313" key="6">
    <source>
        <dbReference type="EMBL" id="OPH50526.1"/>
    </source>
</evidence>
<accession>A0A1V4HC94</accession>
<evidence type="ECO:0000256" key="1">
    <source>
        <dbReference type="ARBA" id="ARBA00010688"/>
    </source>
</evidence>
<dbReference type="CDD" id="cd01166">
    <property type="entry name" value="KdgK"/>
    <property type="match status" value="1"/>
</dbReference>
<dbReference type="PRINTS" id="PR00990">
    <property type="entry name" value="RIBOKINASE"/>
</dbReference>